<proteinExistence type="predicted"/>
<keyword evidence="2 4" id="KW-0472">Membrane</keyword>
<dbReference type="PROSITE" id="PS51123">
    <property type="entry name" value="OMPA_2"/>
    <property type="match status" value="1"/>
</dbReference>
<comment type="subcellular location">
    <subcellularLocation>
        <location evidence="1">Cell outer membrane</location>
    </subcellularLocation>
</comment>
<dbReference type="PANTHER" id="PTHR30329:SF21">
    <property type="entry name" value="LIPOPROTEIN YIAD-RELATED"/>
    <property type="match status" value="1"/>
</dbReference>
<feature type="domain" description="OmpA-like" evidence="6">
    <location>
        <begin position="149"/>
        <end position="256"/>
    </location>
</feature>
<evidence type="ECO:0000256" key="2">
    <source>
        <dbReference type="ARBA" id="ARBA00023136"/>
    </source>
</evidence>
<dbReference type="EMBL" id="JACVHL010000002">
    <property type="protein sequence ID" value="MCC3803807.1"/>
    <property type="molecule type" value="Genomic_DNA"/>
</dbReference>
<organism evidence="7 8">
    <name type="scientific">Vibrio parahaemolyticus</name>
    <dbReference type="NCBI Taxonomy" id="670"/>
    <lineage>
        <taxon>Bacteria</taxon>
        <taxon>Pseudomonadati</taxon>
        <taxon>Pseudomonadota</taxon>
        <taxon>Gammaproteobacteria</taxon>
        <taxon>Vibrionales</taxon>
        <taxon>Vibrionaceae</taxon>
        <taxon>Vibrio</taxon>
    </lineage>
</organism>
<dbReference type="AlphaFoldDB" id="A0A9Q3U9P5"/>
<dbReference type="PROSITE" id="PS51257">
    <property type="entry name" value="PROKAR_LIPOPROTEIN"/>
    <property type="match status" value="1"/>
</dbReference>
<evidence type="ECO:0000313" key="8">
    <source>
        <dbReference type="Proteomes" id="UP000726777"/>
    </source>
</evidence>
<evidence type="ECO:0000259" key="6">
    <source>
        <dbReference type="PROSITE" id="PS51123"/>
    </source>
</evidence>
<dbReference type="InterPro" id="IPR006664">
    <property type="entry name" value="OMP_bac"/>
</dbReference>
<feature type="signal peptide" evidence="5">
    <location>
        <begin position="1"/>
        <end position="26"/>
    </location>
</feature>
<sequence>MTSKNRIVASVLASLMLSACSSSDHASNEYCQDPTHNHITPVLSHESLAYAGPINRVGYKNIYDRYSELDTLYFEPTFTLVEGSLLVHMQNHTDDVYPTGNEFENWLMVQSGNHHQVCSQEHPSCLTDKQLERFYQRTGAHSNDYDRSKFLSTIGSADRIQFEFDSAKLDEKAIFEAQEIAEYLKRYPSKKILILGSADSIGDAKYNKALSRKRAESLKQELIKLGIPNDQIVLSWKGEYQSGEGAEFRIAELSYE</sequence>
<dbReference type="CDD" id="cd07185">
    <property type="entry name" value="OmpA_C-like"/>
    <property type="match status" value="1"/>
</dbReference>
<dbReference type="SUPFAM" id="SSF103088">
    <property type="entry name" value="OmpA-like"/>
    <property type="match status" value="1"/>
</dbReference>
<dbReference type="InterPro" id="IPR050330">
    <property type="entry name" value="Bact_OuterMem_StrucFunc"/>
</dbReference>
<reference evidence="7" key="1">
    <citation type="submission" date="2020-09" db="EMBL/GenBank/DDBJ databases">
        <title>Genome sequence of Vibrio parahaemolyticus isolates.</title>
        <authorList>
            <person name="Hammerl J.A."/>
            <person name="Strauch E."/>
        </authorList>
    </citation>
    <scope>NUCLEOTIDE SEQUENCE</scope>
    <source>
        <strain evidence="7">17-VB00146</strain>
    </source>
</reference>
<feature type="chain" id="PRO_5040365638" evidence="5">
    <location>
        <begin position="27"/>
        <end position="256"/>
    </location>
</feature>
<evidence type="ECO:0000256" key="1">
    <source>
        <dbReference type="ARBA" id="ARBA00004442"/>
    </source>
</evidence>
<dbReference type="Pfam" id="PF00691">
    <property type="entry name" value="OmpA"/>
    <property type="match status" value="1"/>
</dbReference>
<protein>
    <submittedName>
        <fullName evidence="7">OmpA family protein</fullName>
    </submittedName>
</protein>
<dbReference type="InterPro" id="IPR006665">
    <property type="entry name" value="OmpA-like"/>
</dbReference>
<dbReference type="RefSeq" id="WP_228085482.1">
    <property type="nucleotide sequence ID" value="NZ_JACVHL010000002.1"/>
</dbReference>
<evidence type="ECO:0000256" key="5">
    <source>
        <dbReference type="SAM" id="SignalP"/>
    </source>
</evidence>
<name>A0A9Q3U9P5_VIBPH</name>
<evidence type="ECO:0000256" key="4">
    <source>
        <dbReference type="PROSITE-ProRule" id="PRU00473"/>
    </source>
</evidence>
<comment type="caution">
    <text evidence="7">The sequence shown here is derived from an EMBL/GenBank/DDBJ whole genome shotgun (WGS) entry which is preliminary data.</text>
</comment>
<evidence type="ECO:0000256" key="3">
    <source>
        <dbReference type="ARBA" id="ARBA00023237"/>
    </source>
</evidence>
<dbReference type="PRINTS" id="PR01021">
    <property type="entry name" value="OMPADOMAIN"/>
</dbReference>
<dbReference type="Gene3D" id="3.30.1330.60">
    <property type="entry name" value="OmpA-like domain"/>
    <property type="match status" value="1"/>
</dbReference>
<dbReference type="GO" id="GO:0009279">
    <property type="term" value="C:cell outer membrane"/>
    <property type="evidence" value="ECO:0007669"/>
    <property type="project" value="UniProtKB-SubCell"/>
</dbReference>
<gene>
    <name evidence="7" type="ORF">IB292_02035</name>
</gene>
<dbReference type="InterPro" id="IPR036737">
    <property type="entry name" value="OmpA-like_sf"/>
</dbReference>
<keyword evidence="5" id="KW-0732">Signal</keyword>
<dbReference type="PANTHER" id="PTHR30329">
    <property type="entry name" value="STATOR ELEMENT OF FLAGELLAR MOTOR COMPLEX"/>
    <property type="match status" value="1"/>
</dbReference>
<accession>A0A9Q3U9P5</accession>
<evidence type="ECO:0000313" key="7">
    <source>
        <dbReference type="EMBL" id="MCC3803807.1"/>
    </source>
</evidence>
<keyword evidence="3" id="KW-0998">Cell outer membrane</keyword>
<dbReference type="Proteomes" id="UP000726777">
    <property type="component" value="Unassembled WGS sequence"/>
</dbReference>